<feature type="region of interest" description="Disordered" evidence="11">
    <location>
        <begin position="1420"/>
        <end position="1455"/>
    </location>
</feature>
<feature type="compositionally biased region" description="Basic and acidic residues" evidence="11">
    <location>
        <begin position="353"/>
        <end position="368"/>
    </location>
</feature>
<dbReference type="SMART" id="SM00448">
    <property type="entry name" value="REC"/>
    <property type="match status" value="1"/>
</dbReference>
<dbReference type="Gene3D" id="1.10.510.10">
    <property type="entry name" value="Transferase(Phosphotransferase) domain 1"/>
    <property type="match status" value="1"/>
</dbReference>
<dbReference type="Gene3D" id="3.30.450.20">
    <property type="entry name" value="PAS domain"/>
    <property type="match status" value="1"/>
</dbReference>
<organism evidence="16 17">
    <name type="scientific">Clathrus columnatus</name>
    <dbReference type="NCBI Taxonomy" id="1419009"/>
    <lineage>
        <taxon>Eukaryota</taxon>
        <taxon>Fungi</taxon>
        <taxon>Dikarya</taxon>
        <taxon>Basidiomycota</taxon>
        <taxon>Agaricomycotina</taxon>
        <taxon>Agaricomycetes</taxon>
        <taxon>Phallomycetidae</taxon>
        <taxon>Phallales</taxon>
        <taxon>Clathraceae</taxon>
        <taxon>Clathrus</taxon>
    </lineage>
</organism>
<dbReference type="FunFam" id="1.10.510.10:FF:000580">
    <property type="entry name" value="AGC protein kinase"/>
    <property type="match status" value="1"/>
</dbReference>
<feature type="compositionally biased region" description="Low complexity" evidence="11">
    <location>
        <begin position="151"/>
        <end position="165"/>
    </location>
</feature>
<sequence>MPHVKRNITRRLKLAKQDCDAALYRIINNITQFIEEQIRNKQAEETQQQLLKESFDISLSDFLSRQDRGSYDTTSDDAGYDAEAEGRHSRQRSISSSPSLRRSIRLPTTHHQTSTDTSPRKISGDSNVWPAQSSSHSLRRLSRSIHVPLHSTPSSRSTSRSRSPLPSQPALPAQPGPASLQLTQPLETPVTIVSPRPRNPDTLSQSSHSNRRHSRVFFDDPPAPDPFLISLNELTTIATDICETSFSTLTSNPKMCHELVVKVRTIGNAWDEHSDWPGRSWHMQILLALASLTRVVEWWEAENKFWNFSEDGDSGEAKDGEDEPFVFVLKSESEENDALKPSLPFTAGYQSPKEQDPKALVVRDEYRTRFSPSKPSSLSGRRSRDEQKGEHTPPSKQESLVQLIEPPRIQTAETLREAADFARYTTIVLELAADGDHVMSVNPAWRIVVGSEPDDLLRNGLSQFLHPEDWNTFKEACRDLQTDKGNTKEIRFKLLVEPDEDEEEERTEDPGPIYYCDMAGKGMLISNKTSSSHTVWVLKTLSPPREEYPSQGPIRVETGEIGGEPTPGELLRSFDTHRSTELEPITPFPLQYPISTSLILCRICECEVPEWYFEKHNESCNDVHRFEADIADCNETITELRSTVRDLSAALERVNPSSVPEYRGLQILSPGWSPSVGSSLTQARTHLSRMQRANVKRMQQRILDQLEDVLSMASEVSTPALRDDETTEPIERQLLLSPGSVAKVESIRHWNKPITEDPALSKLIQDAEKVMFAKVDNVLRMRERIRYSELSRKIWEASVEEQLIRDNDESETEDEAGPEVVENDSQLGHTSQSTGKFSRLVDDHNSPGSHSKSPSEYSCGREPEPTPLASSPMINPVAVREPVPHAAFQAFTGAFGTRSSTPSSVSSPLALAVPITAPPPSLTLSPEFDPSRTVRTRRSTHALSVEPRLTLTPPLSPMVIATDTNKASGAHLRRHSTIHAMSPVTSSGPLSPRLSSSAPLSRTTPPSLKDFEIIKPISKGAFGSVFLAKKKVTGDYYAIKVLKKADMIAKNQITNVKHERMILMKQSESPFVAKLYFTFQSKDYLYLVMEYLNGGDCAALIKSLGSLPEEWTRNYIAEVVLGLEYLHKRGIVHRDLKPDNLLIDQHGHLKLTDFGLSRIGLLNRQARDTTFHVSRSASRSLARYSPSRPSSIDAASPFTSQVPSVADSYFNMRLNAHSSSHTILGSALSDDVSESSGSESLSGLFWKRGRPGESPLQSFATDLTTDLRSHSGIGTPPADQRFVGTPDYLAPESILGISGDDPNVDWWALGVITYEFLYGIPPFHAESPEKVFANILSGQIEWHDDWVDFSSQARDFMEKLLVIDPSKRLGANGADEVKKHPFFTGVEWDKVTAQEAQFIPQVTDPESTDYFDPRGALPQLFQEDDERPKPVLSESPASDYLVTPPIPVSSRDSSNSPVIDDFGAFSYKNLPVLKQANDDVIRKLKTEPKPEPKGIPIPSVLGLDTPAVVGRARSVSQRLKKPPSVITGVDKIGISQGGPPSPSTSASSLASSPSRASHIPMLSNSNTTGAHVRRPSEYGAVERFKANQLEGEARRNSMPSRLRTASVSSVDQASSTDSSDLWQRLPGQNDSANQTLPISWGDKRTLHHASGDRVLTCLIVEDNPISQKILETVLVRMGCRCILAADGAEAISIALADIKIDCIFMDLHMPVVDGEEAARYIKSTNNKNNSTPIVAVSAYSGQDASGASSIFAASLAKPISKNELITVMRQLGFKTATNDGSKMTTKIAR</sequence>
<evidence type="ECO:0000256" key="6">
    <source>
        <dbReference type="ARBA" id="ARBA00022777"/>
    </source>
</evidence>
<feature type="compositionally biased region" description="Polar residues" evidence="11">
    <location>
        <begin position="846"/>
        <end position="856"/>
    </location>
</feature>
<dbReference type="Pfam" id="PF00069">
    <property type="entry name" value="Pkinase"/>
    <property type="match status" value="2"/>
</dbReference>
<keyword evidence="7" id="KW-0067">ATP-binding</keyword>
<dbReference type="PANTHER" id="PTHR24356">
    <property type="entry name" value="SERINE/THREONINE-PROTEIN KINASE"/>
    <property type="match status" value="1"/>
</dbReference>
<feature type="compositionally biased region" description="Low complexity" evidence="11">
    <location>
        <begin position="1604"/>
        <end position="1619"/>
    </location>
</feature>
<feature type="domain" description="Response regulatory" evidence="13">
    <location>
        <begin position="1656"/>
        <end position="1772"/>
    </location>
</feature>
<dbReference type="InterPro" id="IPR035965">
    <property type="entry name" value="PAS-like_dom_sf"/>
</dbReference>
<dbReference type="SUPFAM" id="SSF52172">
    <property type="entry name" value="CheY-like"/>
    <property type="match status" value="1"/>
</dbReference>
<comment type="caution">
    <text evidence="16">The sequence shown here is derived from an EMBL/GenBank/DDBJ whole genome shotgun (WGS) entry which is preliminary data.</text>
</comment>
<feature type="region of interest" description="Disordered" evidence="11">
    <location>
        <begin position="981"/>
        <end position="1004"/>
    </location>
</feature>
<feature type="compositionally biased region" description="Low complexity" evidence="11">
    <location>
        <begin position="985"/>
        <end position="1004"/>
    </location>
</feature>
<evidence type="ECO:0000256" key="11">
    <source>
        <dbReference type="SAM" id="MobiDB-lite"/>
    </source>
</evidence>
<dbReference type="EMBL" id="BPWL01000002">
    <property type="protein sequence ID" value="GJJ07316.1"/>
    <property type="molecule type" value="Genomic_DNA"/>
</dbReference>
<dbReference type="GO" id="GO:0000160">
    <property type="term" value="P:phosphorelay signal transduction system"/>
    <property type="evidence" value="ECO:0007669"/>
    <property type="project" value="InterPro"/>
</dbReference>
<feature type="compositionally biased region" description="Polar residues" evidence="11">
    <location>
        <begin position="1626"/>
        <end position="1636"/>
    </location>
</feature>
<evidence type="ECO:0000256" key="5">
    <source>
        <dbReference type="ARBA" id="ARBA00022741"/>
    </source>
</evidence>
<proteinExistence type="predicted"/>
<feature type="compositionally biased region" description="Low complexity" evidence="11">
    <location>
        <begin position="92"/>
        <end position="107"/>
    </location>
</feature>
<dbReference type="InterPro" id="IPR000719">
    <property type="entry name" value="Prot_kinase_dom"/>
</dbReference>
<evidence type="ECO:0000259" key="13">
    <source>
        <dbReference type="PROSITE" id="PS50110"/>
    </source>
</evidence>
<keyword evidence="4" id="KW-0808">Transferase</keyword>
<dbReference type="PROSITE" id="PS50110">
    <property type="entry name" value="RESPONSE_REGULATORY"/>
    <property type="match status" value="1"/>
</dbReference>
<feature type="domain" description="PAS" evidence="14">
    <location>
        <begin position="411"/>
        <end position="484"/>
    </location>
</feature>
<dbReference type="PROSITE" id="PS00108">
    <property type="entry name" value="PROTEIN_KINASE_ST"/>
    <property type="match status" value="1"/>
</dbReference>
<feature type="compositionally biased region" description="Low complexity" evidence="11">
    <location>
        <begin position="1543"/>
        <end position="1557"/>
    </location>
</feature>
<dbReference type="CDD" id="cd17546">
    <property type="entry name" value="REC_hyHK_CKI1_RcsC-like"/>
    <property type="match status" value="1"/>
</dbReference>
<feature type="region of interest" description="Disordered" evidence="11">
    <location>
        <begin position="338"/>
        <end position="401"/>
    </location>
</feature>
<evidence type="ECO:0000259" key="12">
    <source>
        <dbReference type="PROSITE" id="PS50011"/>
    </source>
</evidence>
<evidence type="ECO:0000256" key="9">
    <source>
        <dbReference type="ARBA" id="ARBA00048679"/>
    </source>
</evidence>
<dbReference type="EC" id="2.7.11.1" evidence="1"/>
<dbReference type="Gene3D" id="3.30.200.20">
    <property type="entry name" value="Phosphorylase Kinase, domain 1"/>
    <property type="match status" value="1"/>
</dbReference>
<feature type="region of interest" description="Disordered" evidence="11">
    <location>
        <begin position="916"/>
        <end position="941"/>
    </location>
</feature>
<dbReference type="GO" id="GO:0005737">
    <property type="term" value="C:cytoplasm"/>
    <property type="evidence" value="ECO:0007669"/>
    <property type="project" value="TreeGrafter"/>
</dbReference>
<dbReference type="InterPro" id="IPR001789">
    <property type="entry name" value="Sig_transdc_resp-reg_receiver"/>
</dbReference>
<dbReference type="InterPro" id="IPR000961">
    <property type="entry name" value="AGC-kinase_C"/>
</dbReference>
<evidence type="ECO:0000256" key="8">
    <source>
        <dbReference type="ARBA" id="ARBA00047899"/>
    </source>
</evidence>
<evidence type="ECO:0000256" key="3">
    <source>
        <dbReference type="ARBA" id="ARBA00022553"/>
    </source>
</evidence>
<dbReference type="FunFam" id="3.30.200.20:FF:001008">
    <property type="entry name" value="Serine/threonine-protein kinase cek1"/>
    <property type="match status" value="1"/>
</dbReference>
<keyword evidence="3 10" id="KW-0597">Phosphoprotein</keyword>
<feature type="compositionally biased region" description="Acidic residues" evidence="11">
    <location>
        <begin position="74"/>
        <end position="83"/>
    </location>
</feature>
<evidence type="ECO:0000256" key="4">
    <source>
        <dbReference type="ARBA" id="ARBA00022679"/>
    </source>
</evidence>
<evidence type="ECO:0000256" key="7">
    <source>
        <dbReference type="ARBA" id="ARBA00022840"/>
    </source>
</evidence>
<feature type="domain" description="AGC-kinase C-terminal" evidence="15">
    <location>
        <begin position="1384"/>
        <end position="1477"/>
    </location>
</feature>
<dbReference type="PROSITE" id="PS50112">
    <property type="entry name" value="PAS"/>
    <property type="match status" value="1"/>
</dbReference>
<dbReference type="InterPro" id="IPR011006">
    <property type="entry name" value="CheY-like_superfamily"/>
</dbReference>
<accession>A0AAV5A2S5</accession>
<dbReference type="SUPFAM" id="SSF56112">
    <property type="entry name" value="Protein kinase-like (PK-like)"/>
    <property type="match status" value="1"/>
</dbReference>
<evidence type="ECO:0000313" key="17">
    <source>
        <dbReference type="Proteomes" id="UP001050691"/>
    </source>
</evidence>
<keyword evidence="5" id="KW-0547">Nucleotide-binding</keyword>
<dbReference type="InterPro" id="IPR000014">
    <property type="entry name" value="PAS"/>
</dbReference>
<comment type="catalytic activity">
    <reaction evidence="9">
        <text>L-seryl-[protein] + ATP = O-phospho-L-seryl-[protein] + ADP + H(+)</text>
        <dbReference type="Rhea" id="RHEA:17989"/>
        <dbReference type="Rhea" id="RHEA-COMP:9863"/>
        <dbReference type="Rhea" id="RHEA-COMP:11604"/>
        <dbReference type="ChEBI" id="CHEBI:15378"/>
        <dbReference type="ChEBI" id="CHEBI:29999"/>
        <dbReference type="ChEBI" id="CHEBI:30616"/>
        <dbReference type="ChEBI" id="CHEBI:83421"/>
        <dbReference type="ChEBI" id="CHEBI:456216"/>
        <dbReference type="EC" id="2.7.11.1"/>
    </reaction>
</comment>
<comment type="catalytic activity">
    <reaction evidence="8">
        <text>L-threonyl-[protein] + ATP = O-phospho-L-threonyl-[protein] + ADP + H(+)</text>
        <dbReference type="Rhea" id="RHEA:46608"/>
        <dbReference type="Rhea" id="RHEA-COMP:11060"/>
        <dbReference type="Rhea" id="RHEA-COMP:11605"/>
        <dbReference type="ChEBI" id="CHEBI:15378"/>
        <dbReference type="ChEBI" id="CHEBI:30013"/>
        <dbReference type="ChEBI" id="CHEBI:30616"/>
        <dbReference type="ChEBI" id="CHEBI:61977"/>
        <dbReference type="ChEBI" id="CHEBI:456216"/>
        <dbReference type="EC" id="2.7.11.1"/>
    </reaction>
</comment>
<feature type="domain" description="Protein kinase" evidence="12">
    <location>
        <begin position="1011"/>
        <end position="1383"/>
    </location>
</feature>
<keyword evidence="17" id="KW-1185">Reference proteome</keyword>
<dbReference type="GO" id="GO:0004674">
    <property type="term" value="F:protein serine/threonine kinase activity"/>
    <property type="evidence" value="ECO:0007669"/>
    <property type="project" value="UniProtKB-KW"/>
</dbReference>
<dbReference type="GO" id="GO:0005524">
    <property type="term" value="F:ATP binding"/>
    <property type="evidence" value="ECO:0007669"/>
    <property type="project" value="UniProtKB-KW"/>
</dbReference>
<evidence type="ECO:0000259" key="15">
    <source>
        <dbReference type="PROSITE" id="PS51285"/>
    </source>
</evidence>
<dbReference type="PROSITE" id="PS51285">
    <property type="entry name" value="AGC_KINASE_CTER"/>
    <property type="match status" value="1"/>
</dbReference>
<dbReference type="PROSITE" id="PS50011">
    <property type="entry name" value="PROTEIN_KINASE_DOM"/>
    <property type="match status" value="1"/>
</dbReference>
<feature type="region of interest" description="Disordered" evidence="11">
    <location>
        <begin position="547"/>
        <end position="568"/>
    </location>
</feature>
<dbReference type="GO" id="GO:1901992">
    <property type="term" value="P:positive regulation of mitotic cell cycle phase transition"/>
    <property type="evidence" value="ECO:0007669"/>
    <property type="project" value="UniProtKB-ARBA"/>
</dbReference>
<dbReference type="InterPro" id="IPR050236">
    <property type="entry name" value="Ser_Thr_kinase_AGC"/>
</dbReference>
<keyword evidence="2" id="KW-0723">Serine/threonine-protein kinase</keyword>
<evidence type="ECO:0000259" key="14">
    <source>
        <dbReference type="PROSITE" id="PS50112"/>
    </source>
</evidence>
<feature type="region of interest" description="Disordered" evidence="11">
    <location>
        <begin position="804"/>
        <end position="873"/>
    </location>
</feature>
<feature type="region of interest" description="Disordered" evidence="11">
    <location>
        <begin position="66"/>
        <end position="219"/>
    </location>
</feature>
<dbReference type="InterPro" id="IPR011009">
    <property type="entry name" value="Kinase-like_dom_sf"/>
</dbReference>
<dbReference type="SUPFAM" id="SSF55785">
    <property type="entry name" value="PYP-like sensor domain (PAS domain)"/>
    <property type="match status" value="1"/>
</dbReference>
<feature type="compositionally biased region" description="Polar residues" evidence="11">
    <location>
        <begin position="823"/>
        <end position="836"/>
    </location>
</feature>
<feature type="modified residue" description="4-aspartylphosphate" evidence="10">
    <location>
        <position position="1706"/>
    </location>
</feature>
<feature type="compositionally biased region" description="Basic and acidic residues" evidence="11">
    <location>
        <begin position="382"/>
        <end position="393"/>
    </location>
</feature>
<keyword evidence="6" id="KW-0418">Kinase</keyword>
<evidence type="ECO:0000256" key="2">
    <source>
        <dbReference type="ARBA" id="ARBA00022527"/>
    </source>
</evidence>
<dbReference type="Pfam" id="PF00072">
    <property type="entry name" value="Response_reg"/>
    <property type="match status" value="1"/>
</dbReference>
<dbReference type="PANTHER" id="PTHR24356:SF1">
    <property type="entry name" value="SERINE_THREONINE-PROTEIN KINASE GREATWALL"/>
    <property type="match status" value="1"/>
</dbReference>
<dbReference type="CDD" id="cd05611">
    <property type="entry name" value="STKc_Rim15_like"/>
    <property type="match status" value="1"/>
</dbReference>
<dbReference type="Gene3D" id="3.40.50.2300">
    <property type="match status" value="1"/>
</dbReference>
<feature type="region of interest" description="Disordered" evidence="11">
    <location>
        <begin position="1513"/>
        <end position="1636"/>
    </location>
</feature>
<dbReference type="FunFam" id="1.10.510.10:FF:000340">
    <property type="entry name" value="Serine threonine protein kinase"/>
    <property type="match status" value="1"/>
</dbReference>
<evidence type="ECO:0000256" key="1">
    <source>
        <dbReference type="ARBA" id="ARBA00012513"/>
    </source>
</evidence>
<feature type="compositionally biased region" description="Acidic residues" evidence="11">
    <location>
        <begin position="808"/>
        <end position="817"/>
    </location>
</feature>
<gene>
    <name evidence="16" type="ORF">Clacol_001517</name>
</gene>
<feature type="compositionally biased region" description="Polar residues" evidence="11">
    <location>
        <begin position="370"/>
        <end position="380"/>
    </location>
</feature>
<dbReference type="SMART" id="SM00220">
    <property type="entry name" value="S_TKc"/>
    <property type="match status" value="1"/>
</dbReference>
<feature type="compositionally biased region" description="Basic and acidic residues" evidence="11">
    <location>
        <begin position="1574"/>
        <end position="1595"/>
    </location>
</feature>
<evidence type="ECO:0000313" key="16">
    <source>
        <dbReference type="EMBL" id="GJJ07316.1"/>
    </source>
</evidence>
<dbReference type="InterPro" id="IPR008271">
    <property type="entry name" value="Ser/Thr_kinase_AS"/>
</dbReference>
<evidence type="ECO:0000256" key="10">
    <source>
        <dbReference type="PROSITE-ProRule" id="PRU00169"/>
    </source>
</evidence>
<dbReference type="GO" id="GO:0005634">
    <property type="term" value="C:nucleus"/>
    <property type="evidence" value="ECO:0007669"/>
    <property type="project" value="TreeGrafter"/>
</dbReference>
<dbReference type="Proteomes" id="UP001050691">
    <property type="component" value="Unassembled WGS sequence"/>
</dbReference>
<reference evidence="16" key="1">
    <citation type="submission" date="2021-10" db="EMBL/GenBank/DDBJ databases">
        <title>De novo Genome Assembly of Clathrus columnatus (Basidiomycota, Fungi) Using Illumina and Nanopore Sequence Data.</title>
        <authorList>
            <person name="Ogiso-Tanaka E."/>
            <person name="Itagaki H."/>
            <person name="Hosoya T."/>
            <person name="Hosaka K."/>
        </authorList>
    </citation>
    <scope>NUCLEOTIDE SEQUENCE</scope>
    <source>
        <strain evidence="16">MO-923</strain>
    </source>
</reference>
<protein>
    <recommendedName>
        <fullName evidence="1">non-specific serine/threonine protein kinase</fullName>
        <ecNumber evidence="1">2.7.11.1</ecNumber>
    </recommendedName>
</protein>
<feature type="compositionally biased region" description="Pro residues" evidence="11">
    <location>
        <begin position="166"/>
        <end position="175"/>
    </location>
</feature>
<dbReference type="CDD" id="cd00130">
    <property type="entry name" value="PAS"/>
    <property type="match status" value="1"/>
</dbReference>
<name>A0AAV5A2S5_9AGAM</name>